<dbReference type="InterPro" id="IPR058330">
    <property type="entry name" value="DUF8017"/>
</dbReference>
<dbReference type="AlphaFoldDB" id="A0A919B669"/>
<evidence type="ECO:0000313" key="4">
    <source>
        <dbReference type="Proteomes" id="UP000638313"/>
    </source>
</evidence>
<proteinExistence type="predicted"/>
<evidence type="ECO:0000313" key="3">
    <source>
        <dbReference type="EMBL" id="GHF58139.1"/>
    </source>
</evidence>
<feature type="domain" description="DUF8017" evidence="2">
    <location>
        <begin position="55"/>
        <end position="251"/>
    </location>
</feature>
<reference evidence="3" key="2">
    <citation type="submission" date="2020-09" db="EMBL/GenBank/DDBJ databases">
        <authorList>
            <person name="Sun Q."/>
            <person name="Ohkuma M."/>
        </authorList>
    </citation>
    <scope>NUCLEOTIDE SEQUENCE</scope>
    <source>
        <strain evidence="3">JCM 4059</strain>
    </source>
</reference>
<dbReference type="RefSeq" id="WP_190131411.1">
    <property type="nucleotide sequence ID" value="NZ_BNBD01000009.1"/>
</dbReference>
<comment type="caution">
    <text evidence="3">The sequence shown here is derived from an EMBL/GenBank/DDBJ whole genome shotgun (WGS) entry which is preliminary data.</text>
</comment>
<reference evidence="3" key="1">
    <citation type="journal article" date="2014" name="Int. J. Syst. Evol. Microbiol.">
        <title>Complete genome sequence of Corynebacterium casei LMG S-19264T (=DSM 44701T), isolated from a smear-ripened cheese.</title>
        <authorList>
            <consortium name="US DOE Joint Genome Institute (JGI-PGF)"/>
            <person name="Walter F."/>
            <person name="Albersmeier A."/>
            <person name="Kalinowski J."/>
            <person name="Ruckert C."/>
        </authorList>
    </citation>
    <scope>NUCLEOTIDE SEQUENCE</scope>
    <source>
        <strain evidence="3">JCM 4059</strain>
    </source>
</reference>
<evidence type="ECO:0000259" key="2">
    <source>
        <dbReference type="Pfam" id="PF26056"/>
    </source>
</evidence>
<sequence length="257" mass="26884">MRRTPWWATAGGDDGGKDAAAGKATPSQAPAKPGDQQDGDKDGGQNGQQNGGKAQPLVPGWQTQTRAEHFFQYDVPAKGEKWKVLPPDTYVAYTEGGKPIVTMSGAASYHEGGCASKANPDLLGEAGQGQLATVGTTGGGKDGDLKENARNWAGNWGFAAYGGTAHKPKIEITDEKPWKNNGIDGWTATAKVTVTNRPSECVPATAIVKSIAQKMPDGTFHGWVIYADQGVPDALSAEQIDKIMNTVRPAPGKPGTA</sequence>
<evidence type="ECO:0000256" key="1">
    <source>
        <dbReference type="SAM" id="MobiDB-lite"/>
    </source>
</evidence>
<dbReference type="EMBL" id="BNBD01000009">
    <property type="protein sequence ID" value="GHF58139.1"/>
    <property type="molecule type" value="Genomic_DNA"/>
</dbReference>
<dbReference type="Proteomes" id="UP000638313">
    <property type="component" value="Unassembled WGS sequence"/>
</dbReference>
<feature type="region of interest" description="Disordered" evidence="1">
    <location>
        <begin position="1"/>
        <end position="59"/>
    </location>
</feature>
<dbReference type="Pfam" id="PF26056">
    <property type="entry name" value="DUF8017"/>
    <property type="match status" value="1"/>
</dbReference>
<gene>
    <name evidence="3" type="ORF">GCM10010218_44490</name>
</gene>
<protein>
    <recommendedName>
        <fullName evidence="2">DUF8017 domain-containing protein</fullName>
    </recommendedName>
</protein>
<organism evidence="3 4">
    <name type="scientific">Streptomyces mashuensis</name>
    <dbReference type="NCBI Taxonomy" id="33904"/>
    <lineage>
        <taxon>Bacteria</taxon>
        <taxon>Bacillati</taxon>
        <taxon>Actinomycetota</taxon>
        <taxon>Actinomycetes</taxon>
        <taxon>Kitasatosporales</taxon>
        <taxon>Streptomycetaceae</taxon>
        <taxon>Streptomyces</taxon>
    </lineage>
</organism>
<accession>A0A919B669</accession>
<name>A0A919B669_9ACTN</name>
<keyword evidence="4" id="KW-1185">Reference proteome</keyword>